<feature type="transmembrane region" description="Helical" evidence="1">
    <location>
        <begin position="35"/>
        <end position="59"/>
    </location>
</feature>
<protein>
    <recommendedName>
        <fullName evidence="4">Transmembrane protein</fullName>
    </recommendedName>
</protein>
<organism evidence="2 3">
    <name type="scientific">Ilex paraguariensis</name>
    <name type="common">yerba mate</name>
    <dbReference type="NCBI Taxonomy" id="185542"/>
    <lineage>
        <taxon>Eukaryota</taxon>
        <taxon>Viridiplantae</taxon>
        <taxon>Streptophyta</taxon>
        <taxon>Embryophyta</taxon>
        <taxon>Tracheophyta</taxon>
        <taxon>Spermatophyta</taxon>
        <taxon>Magnoliopsida</taxon>
        <taxon>eudicotyledons</taxon>
        <taxon>Gunneridae</taxon>
        <taxon>Pentapetalae</taxon>
        <taxon>asterids</taxon>
        <taxon>campanulids</taxon>
        <taxon>Aquifoliales</taxon>
        <taxon>Aquifoliaceae</taxon>
        <taxon>Ilex</taxon>
    </lineage>
</organism>
<accession>A0ABC8RRZ6</accession>
<evidence type="ECO:0000313" key="3">
    <source>
        <dbReference type="Proteomes" id="UP001642360"/>
    </source>
</evidence>
<dbReference type="Proteomes" id="UP001642360">
    <property type="component" value="Unassembled WGS sequence"/>
</dbReference>
<evidence type="ECO:0000256" key="1">
    <source>
        <dbReference type="SAM" id="Phobius"/>
    </source>
</evidence>
<sequence>MSLVLPFDEKGWFAGYFCRWRGLSGLSVVLGRLSLMVYGGWAIGFSMLVSVCVMGRMLFAGLMCLGAAKAGLLKVLGWCCDQSVIWFLMSLESWFAGIGVGGLGRPDVASVAV</sequence>
<gene>
    <name evidence="2" type="ORF">ILEXP_LOCUS15614</name>
</gene>
<proteinExistence type="predicted"/>
<dbReference type="AlphaFoldDB" id="A0ABC8RRZ6"/>
<keyword evidence="3" id="KW-1185">Reference proteome</keyword>
<reference evidence="2 3" key="1">
    <citation type="submission" date="2024-02" db="EMBL/GenBank/DDBJ databases">
        <authorList>
            <person name="Vignale AGUSTIN F."/>
            <person name="Sosa J E."/>
            <person name="Modenutti C."/>
        </authorList>
    </citation>
    <scope>NUCLEOTIDE SEQUENCE [LARGE SCALE GENOMIC DNA]</scope>
</reference>
<keyword evidence="1" id="KW-0472">Membrane</keyword>
<dbReference type="EMBL" id="CAUOFW020001723">
    <property type="protein sequence ID" value="CAK9147694.1"/>
    <property type="molecule type" value="Genomic_DNA"/>
</dbReference>
<comment type="caution">
    <text evidence="2">The sequence shown here is derived from an EMBL/GenBank/DDBJ whole genome shotgun (WGS) entry which is preliminary data.</text>
</comment>
<keyword evidence="1" id="KW-0812">Transmembrane</keyword>
<name>A0ABC8RRZ6_9AQUA</name>
<evidence type="ECO:0000313" key="2">
    <source>
        <dbReference type="EMBL" id="CAK9147694.1"/>
    </source>
</evidence>
<keyword evidence="1" id="KW-1133">Transmembrane helix</keyword>
<evidence type="ECO:0008006" key="4">
    <source>
        <dbReference type="Google" id="ProtNLM"/>
    </source>
</evidence>